<sequence>MTGAGAGAFSPLSEDKENGRNATAFLNWQCLGQSQGDSVRDEDNEADEESAAAAFFEQYVALNGDDDSASASNLTAGEYTANNITHFSEAATGPVGIMSPLISSHQIPPGMMPLASAGTVSTRSQNKCTNSPSKARFPQPQQHHTHHPRHWHNSQQGLGIRRLSNTTNPHHYPKPVPYISNGQRRVAPPVACYTNSPSVSGVSILDSELLKLEGLSMHGSSPSRLAPQHLSSSSVPNRSRPQSTSPRKASRLGAIYSKIRDKAAATLPTLQGKSRQQAPSPRVISSMKAVPQLSIAMSTAKMESSATTNTRDTGRLTKPHHRLNLALRAHPHMHLPLTPPLTGSGTQLPTMNGDDSNNDGGQIYFSHDGSNSSQSSSSNNSSYSDDRMEFVNALLGDPFLDAEAHGVLAPPAQISGNAAMPNTPLHTPLGSGMSSATTAADADAIHAASADWHHFVNDDHDDKSQSQNMWGCFGPATTSAADGTPDAWWDDGSGGIDIDAMDTDDMDVGYQLAINHFQGEQQHEQVKHQQHQGFERLPKTESGTEMAMEDFAAGGLMIHMPQPRTPTTAVLQHHSTFTTATASFKHHEVSQSQIRQIQQQYQPSLPPPQPQNHRRHKPRAPSSGARYLRHPDSAGNLTASPRKMRNVGGGGSGSRSLPSPTPAGSSSNRSASGRQHRRSASMQTLRSTAAASAPNPGGEVVGASIRKRKSWTGRRGSNGEPTGDAVPRKLHKSASSSFASTASTSNNTSGNGGGGMEVDFVVFTPQDHTTLMTGVAPSGSSKTKARREREAAERQRKLSEHVLKAVAAAGGDVRKLKEDGIMAFP</sequence>
<feature type="compositionally biased region" description="Polar residues" evidence="1">
    <location>
        <begin position="680"/>
        <end position="690"/>
    </location>
</feature>
<evidence type="ECO:0000313" key="2">
    <source>
        <dbReference type="EMBL" id="KAK3945912.1"/>
    </source>
</evidence>
<feature type="compositionally biased region" description="Low complexity" evidence="1">
    <location>
        <begin position="733"/>
        <end position="749"/>
    </location>
</feature>
<dbReference type="Proteomes" id="UP001303473">
    <property type="component" value="Unassembled WGS sequence"/>
</dbReference>
<evidence type="ECO:0008006" key="4">
    <source>
        <dbReference type="Google" id="ProtNLM"/>
    </source>
</evidence>
<feature type="region of interest" description="Disordered" evidence="1">
    <location>
        <begin position="298"/>
        <end position="318"/>
    </location>
</feature>
<feature type="compositionally biased region" description="Polar residues" evidence="1">
    <location>
        <begin position="298"/>
        <end position="311"/>
    </location>
</feature>
<feature type="compositionally biased region" description="Basic and acidic residues" evidence="1">
    <location>
        <begin position="787"/>
        <end position="797"/>
    </location>
</feature>
<feature type="region of interest" description="Disordered" evidence="1">
    <location>
        <begin position="333"/>
        <end position="384"/>
    </location>
</feature>
<feature type="compositionally biased region" description="Polar residues" evidence="1">
    <location>
        <begin position="118"/>
        <end position="133"/>
    </location>
</feature>
<protein>
    <recommendedName>
        <fullName evidence="4">Developmental regulatory protein wetA</fullName>
    </recommendedName>
</protein>
<feature type="compositionally biased region" description="Polar residues" evidence="1">
    <location>
        <begin position="218"/>
        <end position="247"/>
    </location>
</feature>
<keyword evidence="3" id="KW-1185">Reference proteome</keyword>
<name>A0AAN6NLN0_9PEZI</name>
<feature type="region of interest" description="Disordered" evidence="1">
    <location>
        <begin position="115"/>
        <end position="155"/>
    </location>
</feature>
<feature type="compositionally biased region" description="Basic residues" evidence="1">
    <location>
        <begin position="143"/>
        <end position="152"/>
    </location>
</feature>
<dbReference type="AlphaFoldDB" id="A0AAN6NLN0"/>
<feature type="region of interest" description="Disordered" evidence="1">
    <location>
        <begin position="218"/>
        <end position="253"/>
    </location>
</feature>
<feature type="compositionally biased region" description="Low complexity" evidence="1">
    <location>
        <begin position="663"/>
        <end position="673"/>
    </location>
</feature>
<organism evidence="2 3">
    <name type="scientific">Diplogelasinospora grovesii</name>
    <dbReference type="NCBI Taxonomy" id="303347"/>
    <lineage>
        <taxon>Eukaryota</taxon>
        <taxon>Fungi</taxon>
        <taxon>Dikarya</taxon>
        <taxon>Ascomycota</taxon>
        <taxon>Pezizomycotina</taxon>
        <taxon>Sordariomycetes</taxon>
        <taxon>Sordariomycetidae</taxon>
        <taxon>Sordariales</taxon>
        <taxon>Diplogelasinosporaceae</taxon>
        <taxon>Diplogelasinospora</taxon>
    </lineage>
</organism>
<evidence type="ECO:0000256" key="1">
    <source>
        <dbReference type="SAM" id="MobiDB-lite"/>
    </source>
</evidence>
<proteinExistence type="predicted"/>
<accession>A0AAN6NLN0</accession>
<feature type="region of interest" description="Disordered" evidence="1">
    <location>
        <begin position="587"/>
        <end position="758"/>
    </location>
</feature>
<comment type="caution">
    <text evidence="2">The sequence shown here is derived from an EMBL/GenBank/DDBJ whole genome shotgun (WGS) entry which is preliminary data.</text>
</comment>
<feature type="compositionally biased region" description="Polar residues" evidence="1">
    <location>
        <begin position="343"/>
        <end position="360"/>
    </location>
</feature>
<gene>
    <name evidence="2" type="ORF">QBC46DRAFT_336080</name>
</gene>
<dbReference type="EMBL" id="MU853753">
    <property type="protein sequence ID" value="KAK3945912.1"/>
    <property type="molecule type" value="Genomic_DNA"/>
</dbReference>
<evidence type="ECO:0000313" key="3">
    <source>
        <dbReference type="Proteomes" id="UP001303473"/>
    </source>
</evidence>
<feature type="region of interest" description="Disordered" evidence="1">
    <location>
        <begin position="774"/>
        <end position="797"/>
    </location>
</feature>
<feature type="compositionally biased region" description="Low complexity" evidence="1">
    <location>
        <begin position="590"/>
        <end position="603"/>
    </location>
</feature>
<reference evidence="3" key="1">
    <citation type="journal article" date="2023" name="Mol. Phylogenet. Evol.">
        <title>Genome-scale phylogeny and comparative genomics of the fungal order Sordariales.</title>
        <authorList>
            <person name="Hensen N."/>
            <person name="Bonometti L."/>
            <person name="Westerberg I."/>
            <person name="Brannstrom I.O."/>
            <person name="Guillou S."/>
            <person name="Cros-Aarteil S."/>
            <person name="Calhoun S."/>
            <person name="Haridas S."/>
            <person name="Kuo A."/>
            <person name="Mondo S."/>
            <person name="Pangilinan J."/>
            <person name="Riley R."/>
            <person name="LaButti K."/>
            <person name="Andreopoulos B."/>
            <person name="Lipzen A."/>
            <person name="Chen C."/>
            <person name="Yan M."/>
            <person name="Daum C."/>
            <person name="Ng V."/>
            <person name="Clum A."/>
            <person name="Steindorff A."/>
            <person name="Ohm R.A."/>
            <person name="Martin F."/>
            <person name="Silar P."/>
            <person name="Natvig D.O."/>
            <person name="Lalanne C."/>
            <person name="Gautier V."/>
            <person name="Ament-Velasquez S.L."/>
            <person name="Kruys A."/>
            <person name="Hutchinson M.I."/>
            <person name="Powell A.J."/>
            <person name="Barry K."/>
            <person name="Miller A.N."/>
            <person name="Grigoriev I.V."/>
            <person name="Debuchy R."/>
            <person name="Gladieux P."/>
            <person name="Hiltunen Thoren M."/>
            <person name="Johannesson H."/>
        </authorList>
    </citation>
    <scope>NUCLEOTIDE SEQUENCE [LARGE SCALE GENOMIC DNA]</scope>
    <source>
        <strain evidence="3">CBS 340.73</strain>
    </source>
</reference>
<feature type="compositionally biased region" description="Low complexity" evidence="1">
    <location>
        <begin position="370"/>
        <end position="383"/>
    </location>
</feature>